<dbReference type="EMBL" id="KL367505">
    <property type="protein sequence ID" value="KFD68407.1"/>
    <property type="molecule type" value="Genomic_DNA"/>
</dbReference>
<dbReference type="EMBL" id="KL363203">
    <property type="protein sequence ID" value="KFD54930.1"/>
    <property type="molecule type" value="Genomic_DNA"/>
</dbReference>
<evidence type="ECO:0000256" key="1">
    <source>
        <dbReference type="SAM" id="MobiDB-lite"/>
    </source>
</evidence>
<dbReference type="Proteomes" id="UP000030764">
    <property type="component" value="Unassembled WGS sequence"/>
</dbReference>
<evidence type="ECO:0000313" key="4">
    <source>
        <dbReference type="Proteomes" id="UP000030764"/>
    </source>
</evidence>
<proteinExistence type="predicted"/>
<dbReference type="Proteomes" id="UP000030758">
    <property type="component" value="Unassembled WGS sequence"/>
</dbReference>
<evidence type="ECO:0000313" key="2">
    <source>
        <dbReference type="EMBL" id="KFD54930.1"/>
    </source>
</evidence>
<keyword evidence="4" id="KW-1185">Reference proteome</keyword>
<feature type="region of interest" description="Disordered" evidence="1">
    <location>
        <begin position="1"/>
        <end position="28"/>
    </location>
</feature>
<name>A0A085NG11_9BILA</name>
<dbReference type="AlphaFoldDB" id="A0A085NG11"/>
<evidence type="ECO:0000313" key="3">
    <source>
        <dbReference type="EMBL" id="KFD68407.1"/>
    </source>
</evidence>
<feature type="compositionally biased region" description="Polar residues" evidence="1">
    <location>
        <begin position="1"/>
        <end position="10"/>
    </location>
</feature>
<gene>
    <name evidence="2" type="ORF">M513_04112</name>
    <name evidence="3" type="ORF">M514_04112</name>
</gene>
<protein>
    <submittedName>
        <fullName evidence="3">Uncharacterized protein</fullName>
    </submittedName>
</protein>
<accession>A0A085NG11</accession>
<sequence>MASYNETNVRSKPMGRRKAAESGLRTPSACTMPPFRPTVWAAVEQTNGAHRCARALFLGATEQMANAAAACPSRQ</sequence>
<reference evidence="3 4" key="1">
    <citation type="journal article" date="2014" name="Nat. Genet.">
        <title>Genome and transcriptome of the porcine whipworm Trichuris suis.</title>
        <authorList>
            <person name="Jex A.R."/>
            <person name="Nejsum P."/>
            <person name="Schwarz E.M."/>
            <person name="Hu L."/>
            <person name="Young N.D."/>
            <person name="Hall R.S."/>
            <person name="Korhonen P.K."/>
            <person name="Liao S."/>
            <person name="Thamsborg S."/>
            <person name="Xia J."/>
            <person name="Xu P."/>
            <person name="Wang S."/>
            <person name="Scheerlinck J.P."/>
            <person name="Hofmann A."/>
            <person name="Sternberg P.W."/>
            <person name="Wang J."/>
            <person name="Gasser R.B."/>
        </authorList>
    </citation>
    <scope>NUCLEOTIDE SEQUENCE [LARGE SCALE GENOMIC DNA]</scope>
    <source>
        <strain evidence="3">DCEP-RM93F</strain>
        <strain evidence="2">DCEP-RM93M</strain>
    </source>
</reference>
<organism evidence="3">
    <name type="scientific">Trichuris suis</name>
    <name type="common">pig whipworm</name>
    <dbReference type="NCBI Taxonomy" id="68888"/>
    <lineage>
        <taxon>Eukaryota</taxon>
        <taxon>Metazoa</taxon>
        <taxon>Ecdysozoa</taxon>
        <taxon>Nematoda</taxon>
        <taxon>Enoplea</taxon>
        <taxon>Dorylaimia</taxon>
        <taxon>Trichinellida</taxon>
        <taxon>Trichuridae</taxon>
        <taxon>Trichuris</taxon>
    </lineage>
</organism>